<evidence type="ECO:0000256" key="1">
    <source>
        <dbReference type="SAM" id="MobiDB-lite"/>
    </source>
</evidence>
<dbReference type="Proteomes" id="UP000245119">
    <property type="component" value="Linkage Group LG10"/>
</dbReference>
<keyword evidence="3" id="KW-1185">Reference proteome</keyword>
<accession>A0A2T7NR03</accession>
<protein>
    <submittedName>
        <fullName evidence="2">Uncharacterized protein</fullName>
    </submittedName>
</protein>
<evidence type="ECO:0000313" key="2">
    <source>
        <dbReference type="EMBL" id="PVD23601.1"/>
    </source>
</evidence>
<name>A0A2T7NR03_POMCA</name>
<sequence>MSIATPDFSQPSWAIADDREHKTTDRPAGATGKTNNLLRSCAALVQDSCVTRHRDIYTYVKRQPPPPTRPCRWRGNRVESDRKWVEIPVPLPTPMSPSRFLLVQTARSWGGVECHKQLGVGPGKPFVATQVEAPPVRLNEVASLHGLVKDSLFTLGRAGNGRRAWTVASLFLSNARNSYEGSRPREVPRCLSSGATLVPRDVIYQGTTWPLGLSVSPSRRGLTPRNSASSFYAMASHVGSLPHPQYTTLDLD</sequence>
<feature type="region of interest" description="Disordered" evidence="1">
    <location>
        <begin position="1"/>
        <end position="33"/>
    </location>
</feature>
<dbReference type="AlphaFoldDB" id="A0A2T7NR03"/>
<evidence type="ECO:0000313" key="3">
    <source>
        <dbReference type="Proteomes" id="UP000245119"/>
    </source>
</evidence>
<comment type="caution">
    <text evidence="2">The sequence shown here is derived from an EMBL/GenBank/DDBJ whole genome shotgun (WGS) entry which is preliminary data.</text>
</comment>
<organism evidence="2 3">
    <name type="scientific">Pomacea canaliculata</name>
    <name type="common">Golden apple snail</name>
    <dbReference type="NCBI Taxonomy" id="400727"/>
    <lineage>
        <taxon>Eukaryota</taxon>
        <taxon>Metazoa</taxon>
        <taxon>Spiralia</taxon>
        <taxon>Lophotrochozoa</taxon>
        <taxon>Mollusca</taxon>
        <taxon>Gastropoda</taxon>
        <taxon>Caenogastropoda</taxon>
        <taxon>Architaenioglossa</taxon>
        <taxon>Ampullarioidea</taxon>
        <taxon>Ampullariidae</taxon>
        <taxon>Pomacea</taxon>
    </lineage>
</organism>
<dbReference type="EMBL" id="PZQS01000010">
    <property type="protein sequence ID" value="PVD23601.1"/>
    <property type="molecule type" value="Genomic_DNA"/>
</dbReference>
<gene>
    <name evidence="2" type="ORF">C0Q70_16873</name>
</gene>
<proteinExistence type="predicted"/>
<feature type="compositionally biased region" description="Basic and acidic residues" evidence="1">
    <location>
        <begin position="16"/>
        <end position="25"/>
    </location>
</feature>
<reference evidence="2 3" key="1">
    <citation type="submission" date="2018-04" db="EMBL/GenBank/DDBJ databases">
        <title>The genome of golden apple snail Pomacea canaliculata provides insight into stress tolerance and invasive adaptation.</title>
        <authorList>
            <person name="Liu C."/>
            <person name="Liu B."/>
            <person name="Ren Y."/>
            <person name="Zhang Y."/>
            <person name="Wang H."/>
            <person name="Li S."/>
            <person name="Jiang F."/>
            <person name="Yin L."/>
            <person name="Zhang G."/>
            <person name="Qian W."/>
            <person name="Fan W."/>
        </authorList>
    </citation>
    <scope>NUCLEOTIDE SEQUENCE [LARGE SCALE GENOMIC DNA]</scope>
    <source>
        <strain evidence="2">SZHN2017</strain>
        <tissue evidence="2">Muscle</tissue>
    </source>
</reference>